<organism evidence="2 3">
    <name type="scientific">Halorubrum saccharovorum DSM 1137</name>
    <dbReference type="NCBI Taxonomy" id="1227484"/>
    <lineage>
        <taxon>Archaea</taxon>
        <taxon>Methanobacteriati</taxon>
        <taxon>Methanobacteriota</taxon>
        <taxon>Stenosarchaea group</taxon>
        <taxon>Halobacteria</taxon>
        <taxon>Halobacteriales</taxon>
        <taxon>Haloferacaceae</taxon>
        <taxon>Halorubrum</taxon>
    </lineage>
</organism>
<feature type="compositionally biased region" description="Acidic residues" evidence="1">
    <location>
        <begin position="32"/>
        <end position="47"/>
    </location>
</feature>
<name>M0DR84_9EURY</name>
<feature type="compositionally biased region" description="Basic and acidic residues" evidence="1">
    <location>
        <begin position="48"/>
        <end position="60"/>
    </location>
</feature>
<keyword evidence="3" id="KW-1185">Reference proteome</keyword>
<evidence type="ECO:0000313" key="3">
    <source>
        <dbReference type="Proteomes" id="UP000011514"/>
    </source>
</evidence>
<feature type="region of interest" description="Disordered" evidence="1">
    <location>
        <begin position="1"/>
        <end position="60"/>
    </location>
</feature>
<dbReference type="EMBL" id="AOJE01000059">
    <property type="protein sequence ID" value="ELZ37996.1"/>
    <property type="molecule type" value="Genomic_DNA"/>
</dbReference>
<protein>
    <submittedName>
        <fullName evidence="2">Uncharacterized protein</fullName>
    </submittedName>
</protein>
<dbReference type="AlphaFoldDB" id="M0DR84"/>
<evidence type="ECO:0000313" key="2">
    <source>
        <dbReference type="EMBL" id="ELZ37996.1"/>
    </source>
</evidence>
<proteinExistence type="predicted"/>
<comment type="caution">
    <text evidence="2">The sequence shown here is derived from an EMBL/GenBank/DDBJ whole genome shotgun (WGS) entry which is preliminary data.</text>
</comment>
<reference evidence="2 3" key="1">
    <citation type="journal article" date="2014" name="PLoS Genet.">
        <title>Phylogenetically driven sequencing of extremely halophilic archaea reveals strategies for static and dynamic osmo-response.</title>
        <authorList>
            <person name="Becker E.A."/>
            <person name="Seitzer P.M."/>
            <person name="Tritt A."/>
            <person name="Larsen D."/>
            <person name="Krusor M."/>
            <person name="Yao A.I."/>
            <person name="Wu D."/>
            <person name="Madern D."/>
            <person name="Eisen J.A."/>
            <person name="Darling A.E."/>
            <person name="Facciotti M.T."/>
        </authorList>
    </citation>
    <scope>NUCLEOTIDE SEQUENCE [LARGE SCALE GENOMIC DNA]</scope>
    <source>
        <strain evidence="2 3">DSM 1137</strain>
    </source>
</reference>
<evidence type="ECO:0000256" key="1">
    <source>
        <dbReference type="SAM" id="MobiDB-lite"/>
    </source>
</evidence>
<dbReference type="Proteomes" id="UP000011514">
    <property type="component" value="Unassembled WGS sequence"/>
</dbReference>
<sequence>MVMCHHYSEARSIEELRERHRSEEADARPDEISDAEAVDDPAGEPEERDPPAEPRSPADD</sequence>
<accession>M0DR84</accession>
<dbReference type="PATRIC" id="fig|1227484.4.peg.2179"/>
<gene>
    <name evidence="2" type="ORF">C471_11096</name>
</gene>
<dbReference type="STRING" id="1227484.C471_11096"/>
<feature type="compositionally biased region" description="Basic and acidic residues" evidence="1">
    <location>
        <begin position="1"/>
        <end position="31"/>
    </location>
</feature>